<dbReference type="Gene3D" id="1.20.5.340">
    <property type="match status" value="1"/>
</dbReference>
<proteinExistence type="predicted"/>
<dbReference type="KEGG" id="thei:K1720_07720"/>
<dbReference type="EMBL" id="CP080572">
    <property type="protein sequence ID" value="USG99408.1"/>
    <property type="molecule type" value="Genomic_DNA"/>
</dbReference>
<protein>
    <submittedName>
        <fullName evidence="2">Uncharacterized protein</fullName>
    </submittedName>
</protein>
<evidence type="ECO:0000256" key="1">
    <source>
        <dbReference type="SAM" id="Coils"/>
    </source>
</evidence>
<evidence type="ECO:0000313" key="3">
    <source>
        <dbReference type="Proteomes" id="UP001056425"/>
    </source>
</evidence>
<keyword evidence="1" id="KW-0175">Coiled coil</keyword>
<dbReference type="Proteomes" id="UP001056425">
    <property type="component" value="Chromosome"/>
</dbReference>
<dbReference type="SUPFAM" id="SSF58100">
    <property type="entry name" value="Bacterial hemolysins"/>
    <property type="match status" value="1"/>
</dbReference>
<gene>
    <name evidence="2" type="ORF">K1720_07720</name>
</gene>
<name>A0A9E7SBZ2_9EURY</name>
<accession>A0A9E7SBZ2</accession>
<reference evidence="2 3" key="1">
    <citation type="submission" date="2021-08" db="EMBL/GenBank/DDBJ databases">
        <title>Thermococcus onnuriiensis IOH2.</title>
        <authorList>
            <person name="Park Y.-J."/>
        </authorList>
    </citation>
    <scope>NUCLEOTIDE SEQUENCE [LARGE SCALE GENOMIC DNA]</scope>
    <source>
        <strain evidence="2 3">IOH2</strain>
    </source>
</reference>
<evidence type="ECO:0000313" key="2">
    <source>
        <dbReference type="EMBL" id="USG99408.1"/>
    </source>
</evidence>
<sequence>MKLKEALHKYETMKEKSENEIIRIAEKHTKNAKVIISKILKYLEELNKKEISKNVDPRLAKIVKMERETYIRALQNMLEKIQDIKDIEKILPEISRLHIAHGRHLLLVFEKDVYRINALLKDLSNEYTAYLSALKTLQFPEIETKRLLKEIENLRKHIDEQELLLKQFIESLHNLEVEKEQLEKLPEFSILKENEEKLKREILSRELSARSKLSKLQKPIKRMRLPDKHANEFLKNSGYALEHPQAFLEVLEKVEGKLDKKYKKTSEWAKRNIVKEAQTIKELKEELTNVERKLAHFKSKEESIQKALEELKQKIKQREEKIKVLKEELQNLEKKLKESISELERIVGDKIDVDP</sequence>
<dbReference type="AlphaFoldDB" id="A0A9E7SBZ2"/>
<feature type="coiled-coil region" evidence="1">
    <location>
        <begin position="144"/>
        <end position="185"/>
    </location>
</feature>
<organism evidence="2 3">
    <name type="scientific">Thermococcus argininiproducens</name>
    <dbReference type="NCBI Taxonomy" id="2866384"/>
    <lineage>
        <taxon>Archaea</taxon>
        <taxon>Methanobacteriati</taxon>
        <taxon>Methanobacteriota</taxon>
        <taxon>Thermococci</taxon>
        <taxon>Thermococcales</taxon>
        <taxon>Thermococcaceae</taxon>
        <taxon>Thermococcus</taxon>
    </lineage>
</organism>
<feature type="coiled-coil region" evidence="1">
    <location>
        <begin position="273"/>
        <end position="349"/>
    </location>
</feature>
<keyword evidence="3" id="KW-1185">Reference proteome</keyword>